<name>A0A498H3H8_9EURY</name>
<dbReference type="AlphaFoldDB" id="A0A498H3H8"/>
<comment type="caution">
    <text evidence="1">The sequence shown here is derived from an EMBL/GenBank/DDBJ whole genome shotgun (WGS) entry which is preliminary data.</text>
</comment>
<evidence type="ECO:0008006" key="3">
    <source>
        <dbReference type="Google" id="ProtNLM"/>
    </source>
</evidence>
<sequence>MDIYVGTSGWAYDWNEGASLAWYVEASGLSAVELNMSFYRFPSESAVAAWEEAGSRLRWSVKVNRSVTHRHLFNDNAFEVWKRFRDRLEPMDDLVDFYLFQAPPRMHDAERLLSFARKTDLLERFALEIRNPALLGDDAVCCRLSEEVTLVSVDSPDFQRRIFPREIVYLRMHGRTDWYRHDYSEEELREIRDAICRVDPGRAYIFFNNDHAMLRNARAMSGLITPRVSAA</sequence>
<dbReference type="SUPFAM" id="SSF117396">
    <property type="entry name" value="TM1631-like"/>
    <property type="match status" value="1"/>
</dbReference>
<dbReference type="RefSeq" id="WP_128692528.1">
    <property type="nucleotide sequence ID" value="NZ_LHQS01000001.1"/>
</dbReference>
<evidence type="ECO:0000313" key="1">
    <source>
        <dbReference type="EMBL" id="RXE56795.1"/>
    </source>
</evidence>
<dbReference type="EMBL" id="LHQS01000001">
    <property type="protein sequence ID" value="RXE56795.1"/>
    <property type="molecule type" value="Genomic_DNA"/>
</dbReference>
<dbReference type="Proteomes" id="UP000290932">
    <property type="component" value="Unassembled WGS sequence"/>
</dbReference>
<protein>
    <recommendedName>
        <fullName evidence="3">DUF72 domain-containing protein</fullName>
    </recommendedName>
</protein>
<dbReference type="PANTHER" id="PTHR30348:SF4">
    <property type="entry name" value="DUF72 DOMAIN-CONTAINING PROTEIN"/>
    <property type="match status" value="1"/>
</dbReference>
<accession>A0A498H3H8</accession>
<dbReference type="OrthoDB" id="35747at2157"/>
<dbReference type="InterPro" id="IPR036520">
    <property type="entry name" value="UPF0759_sf"/>
</dbReference>
<dbReference type="PANTHER" id="PTHR30348">
    <property type="entry name" value="UNCHARACTERIZED PROTEIN YECE"/>
    <property type="match status" value="1"/>
</dbReference>
<dbReference type="InterPro" id="IPR002763">
    <property type="entry name" value="DUF72"/>
</dbReference>
<keyword evidence="2" id="KW-1185">Reference proteome</keyword>
<gene>
    <name evidence="1" type="ORF">ABH15_01115</name>
</gene>
<reference evidence="1 2" key="1">
    <citation type="journal article" date="2015" name="Int. J. Syst. Evol. Microbiol.">
        <title>Methanoculleus taiwanensis sp. nov., a methanogen isolated from deep marine sediment at the deformation front area near Taiwan.</title>
        <authorList>
            <person name="Weng C.Y."/>
            <person name="Chen S.C."/>
            <person name="Lai M.C."/>
            <person name="Wu S.Y."/>
            <person name="Lin S."/>
            <person name="Yang T.F."/>
            <person name="Chen P.C."/>
        </authorList>
    </citation>
    <scope>NUCLEOTIDE SEQUENCE [LARGE SCALE GENOMIC DNA]</scope>
    <source>
        <strain evidence="1 2">CYW4</strain>
    </source>
</reference>
<proteinExistence type="predicted"/>
<dbReference type="Gene3D" id="3.20.20.410">
    <property type="entry name" value="Protein of unknown function UPF0759"/>
    <property type="match status" value="1"/>
</dbReference>
<evidence type="ECO:0000313" key="2">
    <source>
        <dbReference type="Proteomes" id="UP000290932"/>
    </source>
</evidence>
<dbReference type="Pfam" id="PF01904">
    <property type="entry name" value="DUF72"/>
    <property type="match status" value="1"/>
</dbReference>
<organism evidence="1 2">
    <name type="scientific">Methanoculleus taiwanensis</name>
    <dbReference type="NCBI Taxonomy" id="1550565"/>
    <lineage>
        <taxon>Archaea</taxon>
        <taxon>Methanobacteriati</taxon>
        <taxon>Methanobacteriota</taxon>
        <taxon>Stenosarchaea group</taxon>
        <taxon>Methanomicrobia</taxon>
        <taxon>Methanomicrobiales</taxon>
        <taxon>Methanomicrobiaceae</taxon>
        <taxon>Methanoculleus</taxon>
    </lineage>
</organism>